<accession>A0ABQ8QWL5</accession>
<dbReference type="InterPro" id="IPR000659">
    <property type="entry name" value="Pyridox_Oxase"/>
</dbReference>
<evidence type="ECO:0000256" key="1">
    <source>
        <dbReference type="ARBA" id="ARBA00001917"/>
    </source>
</evidence>
<evidence type="ECO:0000256" key="7">
    <source>
        <dbReference type="ARBA" id="ARBA00023002"/>
    </source>
</evidence>
<dbReference type="SUPFAM" id="SSF50475">
    <property type="entry name" value="FMN-binding split barrel"/>
    <property type="match status" value="1"/>
</dbReference>
<evidence type="ECO:0000313" key="10">
    <source>
        <dbReference type="EMBL" id="KAJ4111490.1"/>
    </source>
</evidence>
<comment type="pathway">
    <text evidence="3">Cofactor metabolism; pyridoxal 5'-phosphate salvage; pyridoxal 5'-phosphate from pyridoxine 5'-phosphate: step 1/1.</text>
</comment>
<evidence type="ECO:0000256" key="3">
    <source>
        <dbReference type="ARBA" id="ARBA00005037"/>
    </source>
</evidence>
<evidence type="ECO:0000313" key="11">
    <source>
        <dbReference type="Proteomes" id="UP001152024"/>
    </source>
</evidence>
<dbReference type="EC" id="1.4.3.5" evidence="4"/>
<dbReference type="InterPro" id="IPR011576">
    <property type="entry name" value="Pyridox_Oxase_N"/>
</dbReference>
<organism evidence="10 11">
    <name type="scientific">Fusarium equiseti</name>
    <name type="common">Fusarium scirpi</name>
    <dbReference type="NCBI Taxonomy" id="61235"/>
    <lineage>
        <taxon>Eukaryota</taxon>
        <taxon>Fungi</taxon>
        <taxon>Dikarya</taxon>
        <taxon>Ascomycota</taxon>
        <taxon>Pezizomycotina</taxon>
        <taxon>Sordariomycetes</taxon>
        <taxon>Hypocreomycetidae</taxon>
        <taxon>Hypocreales</taxon>
        <taxon>Nectriaceae</taxon>
        <taxon>Fusarium</taxon>
        <taxon>Fusarium incarnatum-equiseti species complex</taxon>
    </lineage>
</organism>
<evidence type="ECO:0000256" key="4">
    <source>
        <dbReference type="ARBA" id="ARBA00012801"/>
    </source>
</evidence>
<evidence type="ECO:0000259" key="8">
    <source>
        <dbReference type="Pfam" id="PF01243"/>
    </source>
</evidence>
<evidence type="ECO:0000256" key="2">
    <source>
        <dbReference type="ARBA" id="ARBA00004738"/>
    </source>
</evidence>
<dbReference type="Proteomes" id="UP001152024">
    <property type="component" value="Unassembled WGS sequence"/>
</dbReference>
<evidence type="ECO:0000256" key="6">
    <source>
        <dbReference type="ARBA" id="ARBA00022643"/>
    </source>
</evidence>
<name>A0ABQ8QWL5_FUSEQ</name>
<evidence type="ECO:0000256" key="5">
    <source>
        <dbReference type="ARBA" id="ARBA00022630"/>
    </source>
</evidence>
<feature type="domain" description="Pyridoxamine 5'-phosphate oxidase N-terminal" evidence="8">
    <location>
        <begin position="40"/>
        <end position="165"/>
    </location>
</feature>
<dbReference type="PANTHER" id="PTHR10851">
    <property type="entry name" value="PYRIDOXINE-5-PHOSPHATE OXIDASE"/>
    <property type="match status" value="1"/>
</dbReference>
<keyword evidence="6" id="KW-0288">FMN</keyword>
<dbReference type="Pfam" id="PF10590">
    <property type="entry name" value="PNP_phzG_C"/>
    <property type="match status" value="1"/>
</dbReference>
<comment type="caution">
    <text evidence="10">The sequence shown here is derived from an EMBL/GenBank/DDBJ whole genome shotgun (WGS) entry which is preliminary data.</text>
</comment>
<feature type="domain" description="Pyridoxine 5'-phosphate oxidase dimerisation C-terminal" evidence="9">
    <location>
        <begin position="180"/>
        <end position="222"/>
    </location>
</feature>
<sequence>MANTLQSKLRALPVLQGSSHPKMSFGSFPETPQQAFEAWLDEAIAHEVPEPHAVTLSTTDPEGRPDARVLILKSIDHRGWHFAFKAESPKGRQISANNNVALTFYWPKLGRQIRLRGKAKSLPQDECDKDFAARSTKAKVTAMISKQSQALSNPESLEKRLEEALLTHENEEEEISSEGWVVYAVQPDTVEFWQASNDRLHQRTMYSWDQAIAHWTKTALWP</sequence>
<gene>
    <name evidence="10" type="ORF">NW768_011844</name>
</gene>
<keyword evidence="7" id="KW-0560">Oxidoreductase</keyword>
<dbReference type="PANTHER" id="PTHR10851:SF0">
    <property type="entry name" value="PYRIDOXINE-5'-PHOSPHATE OXIDASE"/>
    <property type="match status" value="1"/>
</dbReference>
<proteinExistence type="predicted"/>
<dbReference type="EMBL" id="JAOQBH010000033">
    <property type="protein sequence ID" value="KAJ4111490.1"/>
    <property type="molecule type" value="Genomic_DNA"/>
</dbReference>
<reference evidence="10" key="1">
    <citation type="submission" date="2022-09" db="EMBL/GenBank/DDBJ databases">
        <title>Fusarium specimens isolated from Avocado Roots.</title>
        <authorList>
            <person name="Stajich J."/>
            <person name="Roper C."/>
            <person name="Heimlech-Rivalta G."/>
        </authorList>
    </citation>
    <scope>NUCLEOTIDE SEQUENCE</scope>
    <source>
        <strain evidence="10">CF00095</strain>
    </source>
</reference>
<comment type="cofactor">
    <cofactor evidence="1">
        <name>FMN</name>
        <dbReference type="ChEBI" id="CHEBI:58210"/>
    </cofactor>
</comment>
<dbReference type="InterPro" id="IPR019576">
    <property type="entry name" value="Pyridoxamine_oxidase_dimer_C"/>
</dbReference>
<comment type="pathway">
    <text evidence="2">Cofactor metabolism; pyridoxal 5'-phosphate salvage; pyridoxal 5'-phosphate from pyridoxamine 5'-phosphate: step 1/1.</text>
</comment>
<dbReference type="Gene3D" id="2.30.110.10">
    <property type="entry name" value="Electron Transport, Fmn-binding Protein, Chain A"/>
    <property type="match status" value="1"/>
</dbReference>
<protein>
    <recommendedName>
        <fullName evidence="4">pyridoxal 5'-phosphate synthase</fullName>
        <ecNumber evidence="4">1.4.3.5</ecNumber>
    </recommendedName>
</protein>
<keyword evidence="5" id="KW-0285">Flavoprotein</keyword>
<dbReference type="Pfam" id="PF01243">
    <property type="entry name" value="PNPOx_N"/>
    <property type="match status" value="1"/>
</dbReference>
<keyword evidence="11" id="KW-1185">Reference proteome</keyword>
<dbReference type="NCBIfam" id="NF004231">
    <property type="entry name" value="PRK05679.1"/>
    <property type="match status" value="1"/>
</dbReference>
<evidence type="ECO:0000259" key="9">
    <source>
        <dbReference type="Pfam" id="PF10590"/>
    </source>
</evidence>
<dbReference type="InterPro" id="IPR012349">
    <property type="entry name" value="Split_barrel_FMN-bd"/>
</dbReference>
<dbReference type="PIRSF" id="PIRSF000190">
    <property type="entry name" value="Pyd_amn-ph_oxd"/>
    <property type="match status" value="1"/>
</dbReference>